<evidence type="ECO:0000256" key="1">
    <source>
        <dbReference type="SAM" id="MobiDB-lite"/>
    </source>
</evidence>
<proteinExistence type="predicted"/>
<feature type="region of interest" description="Disordered" evidence="1">
    <location>
        <begin position="76"/>
        <end position="95"/>
    </location>
</feature>
<gene>
    <name evidence="2" type="ORF">VKT23_013720</name>
</gene>
<organism evidence="2 3">
    <name type="scientific">Marasmiellus scandens</name>
    <dbReference type="NCBI Taxonomy" id="2682957"/>
    <lineage>
        <taxon>Eukaryota</taxon>
        <taxon>Fungi</taxon>
        <taxon>Dikarya</taxon>
        <taxon>Basidiomycota</taxon>
        <taxon>Agaricomycotina</taxon>
        <taxon>Agaricomycetes</taxon>
        <taxon>Agaricomycetidae</taxon>
        <taxon>Agaricales</taxon>
        <taxon>Marasmiineae</taxon>
        <taxon>Omphalotaceae</taxon>
        <taxon>Marasmiellus</taxon>
    </lineage>
</organism>
<sequence>MFNTQNGGTKRKNPDSGFAFNNDKAPSPGPSTGYPTMTREEEYAQLVKNLQEAEARRHELEMRQAQHTADVQRLMAERKKMKPPGRQGGRDTERMIKEIRNVSSELEDYLNS</sequence>
<dbReference type="Proteomes" id="UP001498398">
    <property type="component" value="Unassembled WGS sequence"/>
</dbReference>
<dbReference type="EMBL" id="JBANRG010000038">
    <property type="protein sequence ID" value="KAK7448458.1"/>
    <property type="molecule type" value="Genomic_DNA"/>
</dbReference>
<evidence type="ECO:0000313" key="2">
    <source>
        <dbReference type="EMBL" id="KAK7448458.1"/>
    </source>
</evidence>
<name>A0ABR1J3K8_9AGAR</name>
<accession>A0ABR1J3K8</accession>
<keyword evidence="3" id="KW-1185">Reference proteome</keyword>
<protein>
    <submittedName>
        <fullName evidence="2">Uncharacterized protein</fullName>
    </submittedName>
</protein>
<comment type="caution">
    <text evidence="2">The sequence shown here is derived from an EMBL/GenBank/DDBJ whole genome shotgun (WGS) entry which is preliminary data.</text>
</comment>
<evidence type="ECO:0000313" key="3">
    <source>
        <dbReference type="Proteomes" id="UP001498398"/>
    </source>
</evidence>
<reference evidence="2 3" key="1">
    <citation type="submission" date="2024-01" db="EMBL/GenBank/DDBJ databases">
        <title>A draft genome for the cacao thread blight pathogen Marasmiellus scandens.</title>
        <authorList>
            <person name="Baruah I.K."/>
            <person name="Leung J."/>
            <person name="Bukari Y."/>
            <person name="Amoako-Attah I."/>
            <person name="Meinhardt L.W."/>
            <person name="Bailey B.A."/>
            <person name="Cohen S.P."/>
        </authorList>
    </citation>
    <scope>NUCLEOTIDE SEQUENCE [LARGE SCALE GENOMIC DNA]</scope>
    <source>
        <strain evidence="2 3">GH-19</strain>
    </source>
</reference>
<feature type="region of interest" description="Disordered" evidence="1">
    <location>
        <begin position="1"/>
        <end position="36"/>
    </location>
</feature>